<feature type="signal peptide" evidence="2">
    <location>
        <begin position="1"/>
        <end position="24"/>
    </location>
</feature>
<name>A0A7Z9C8M0_9CAUL</name>
<dbReference type="AlphaFoldDB" id="A0A7Z9C8M0"/>
<gene>
    <name evidence="7" type="primary">czcB_3</name>
    <name evidence="7" type="ORF">BREV_BREV_03108</name>
</gene>
<evidence type="ECO:0000313" key="7">
    <source>
        <dbReference type="EMBL" id="VDC51993.1"/>
    </source>
</evidence>
<dbReference type="InterPro" id="IPR058646">
    <property type="entry name" value="CzcB_N"/>
</dbReference>
<dbReference type="RefSeq" id="WP_154726843.1">
    <property type="nucleotide sequence ID" value="NZ_UXHF01000096.1"/>
</dbReference>
<evidence type="ECO:0000256" key="1">
    <source>
        <dbReference type="ARBA" id="ARBA00022448"/>
    </source>
</evidence>
<dbReference type="Gene3D" id="2.40.50.100">
    <property type="match status" value="1"/>
</dbReference>
<dbReference type="Pfam" id="PF25954">
    <property type="entry name" value="Beta-barrel_RND_2"/>
    <property type="match status" value="1"/>
</dbReference>
<dbReference type="CDD" id="cd06850">
    <property type="entry name" value="biotinyl_domain"/>
    <property type="match status" value="1"/>
</dbReference>
<evidence type="ECO:0000256" key="2">
    <source>
        <dbReference type="SAM" id="SignalP"/>
    </source>
</evidence>
<feature type="chain" id="PRO_5031542843" evidence="2">
    <location>
        <begin position="25"/>
        <end position="417"/>
    </location>
</feature>
<dbReference type="InterPro" id="IPR058625">
    <property type="entry name" value="MdtA-like_BSH"/>
</dbReference>
<comment type="caution">
    <text evidence="7">The sequence shown here is derived from an EMBL/GenBank/DDBJ whole genome shotgun (WGS) entry which is preliminary data.</text>
</comment>
<sequence>MSRHTPTRRIIAASLLALAVGVSACGQATADKAEGEVAADDYERGPHRGRMLRDGDFALEVTIYEEGPEPLYRLYAYLKDQPVDPRQVQASIALTRLGGRVDRFAFAPFEDHLASPTVVAEPHSFDVNVAAAHAGKRHAWAYPSYEGRTVITPDAARAGGVTTERAGSAYLGESLPLTGRIEITPEGQSEVHARYPGRVMAMSVQLGDRVRRGQVVARVESSESLQTYSVTAPISGVIMAKNTNVGSITGGGDPMLVIGDPSQVHAEFFLYPRDAERVRVGQRVEVVSLAGDHRINAVIEAILPTADLTNQTLIAHVHLPSQNGAWRPGLGVRGTVQVATSEVPLAVQTKAIQPFRDFQVVYAKVGDTYEVRMLELGRRTPEWTEVLGGLEPGAEYVVDGAFLIRADIDKSGASHDH</sequence>
<keyword evidence="1" id="KW-0813">Transport</keyword>
<dbReference type="PROSITE" id="PS51257">
    <property type="entry name" value="PROKAR_LIPOPROTEIN"/>
    <property type="match status" value="1"/>
</dbReference>
<dbReference type="Pfam" id="PF25975">
    <property type="entry name" value="CzcB_C"/>
    <property type="match status" value="1"/>
</dbReference>
<accession>A0A7Z9C8M0</accession>
<organism evidence="7 8">
    <name type="scientific">Brevundimonas mediterranea</name>
    <dbReference type="NCBI Taxonomy" id="74329"/>
    <lineage>
        <taxon>Bacteria</taxon>
        <taxon>Pseudomonadati</taxon>
        <taxon>Pseudomonadota</taxon>
        <taxon>Alphaproteobacteria</taxon>
        <taxon>Caulobacterales</taxon>
        <taxon>Caulobacteraceae</taxon>
        <taxon>Brevundimonas</taxon>
    </lineage>
</organism>
<feature type="domain" description="CusB-like beta-barrel" evidence="4">
    <location>
        <begin position="273"/>
        <end position="335"/>
    </location>
</feature>
<evidence type="ECO:0000259" key="6">
    <source>
        <dbReference type="Pfam" id="PF25975"/>
    </source>
</evidence>
<evidence type="ECO:0000259" key="5">
    <source>
        <dbReference type="Pfam" id="PF25971"/>
    </source>
</evidence>
<feature type="domain" description="CzcB N-terminal" evidence="5">
    <location>
        <begin position="49"/>
        <end position="140"/>
    </location>
</feature>
<evidence type="ECO:0000259" key="3">
    <source>
        <dbReference type="Pfam" id="PF25917"/>
    </source>
</evidence>
<feature type="domain" description="CzcB-like C-terminal circularly permuted SH3-like" evidence="6">
    <location>
        <begin position="345"/>
        <end position="404"/>
    </location>
</feature>
<dbReference type="InterPro" id="IPR058792">
    <property type="entry name" value="Beta-barrel_RND_2"/>
</dbReference>
<dbReference type="InterPro" id="IPR011053">
    <property type="entry name" value="Single_hybrid_motif"/>
</dbReference>
<feature type="domain" description="Multidrug resistance protein MdtA-like barrel-sandwich hybrid" evidence="3">
    <location>
        <begin position="189"/>
        <end position="254"/>
    </location>
</feature>
<dbReference type="Proteomes" id="UP000289220">
    <property type="component" value="Unassembled WGS sequence"/>
</dbReference>
<dbReference type="Gene3D" id="2.40.30.170">
    <property type="match status" value="1"/>
</dbReference>
<keyword evidence="2" id="KW-0732">Signal</keyword>
<evidence type="ECO:0000259" key="4">
    <source>
        <dbReference type="Pfam" id="PF25954"/>
    </source>
</evidence>
<evidence type="ECO:0000313" key="8">
    <source>
        <dbReference type="Proteomes" id="UP000289220"/>
    </source>
</evidence>
<reference evidence="7 8" key="1">
    <citation type="submission" date="2018-11" db="EMBL/GenBank/DDBJ databases">
        <authorList>
            <person name="Peiro R."/>
            <person name="Begona"/>
            <person name="Cbmso G."/>
            <person name="Lopez M."/>
            <person name="Gonzalez S."/>
            <person name="Sacristan E."/>
            <person name="Castillo E."/>
        </authorList>
    </citation>
    <scope>NUCLEOTIDE SEQUENCE [LARGE SCALE GENOMIC DNA]</scope>
    <source>
        <strain evidence="7">Brev_genome</strain>
    </source>
</reference>
<dbReference type="InterPro" id="IPR051909">
    <property type="entry name" value="MFP_Cation_Efflux"/>
</dbReference>
<dbReference type="GO" id="GO:0015679">
    <property type="term" value="P:plasma membrane copper ion transport"/>
    <property type="evidence" value="ECO:0007669"/>
    <property type="project" value="TreeGrafter"/>
</dbReference>
<dbReference type="GO" id="GO:0060003">
    <property type="term" value="P:copper ion export"/>
    <property type="evidence" value="ECO:0007669"/>
    <property type="project" value="TreeGrafter"/>
</dbReference>
<dbReference type="InterPro" id="IPR058649">
    <property type="entry name" value="CzcB_C"/>
</dbReference>
<dbReference type="GO" id="GO:0046914">
    <property type="term" value="F:transition metal ion binding"/>
    <property type="evidence" value="ECO:0007669"/>
    <property type="project" value="TreeGrafter"/>
</dbReference>
<dbReference type="PANTHER" id="PTHR30097">
    <property type="entry name" value="CATION EFFLUX SYSTEM PROTEIN CUSB"/>
    <property type="match status" value="1"/>
</dbReference>
<proteinExistence type="predicted"/>
<dbReference type="SUPFAM" id="SSF51230">
    <property type="entry name" value="Single hybrid motif"/>
    <property type="match status" value="1"/>
</dbReference>
<keyword evidence="8" id="KW-1185">Reference proteome</keyword>
<protein>
    <submittedName>
        <fullName evidence="7">Cobalt-zinc-cadmium resistance protein CzcB</fullName>
    </submittedName>
</protein>
<dbReference type="PANTHER" id="PTHR30097:SF4">
    <property type="entry name" value="SLR6042 PROTEIN"/>
    <property type="match status" value="1"/>
</dbReference>
<dbReference type="Gene3D" id="2.40.420.20">
    <property type="match status" value="1"/>
</dbReference>
<dbReference type="Pfam" id="PF25917">
    <property type="entry name" value="BSH_RND"/>
    <property type="match status" value="1"/>
</dbReference>
<dbReference type="GO" id="GO:0030288">
    <property type="term" value="C:outer membrane-bounded periplasmic space"/>
    <property type="evidence" value="ECO:0007669"/>
    <property type="project" value="TreeGrafter"/>
</dbReference>
<dbReference type="Pfam" id="PF25971">
    <property type="entry name" value="CzcB_N"/>
    <property type="match status" value="1"/>
</dbReference>
<dbReference type="EMBL" id="UXHF01000096">
    <property type="protein sequence ID" value="VDC51993.1"/>
    <property type="molecule type" value="Genomic_DNA"/>
</dbReference>